<dbReference type="Proteomes" id="UP000003986">
    <property type="component" value="Unassembled WGS sequence"/>
</dbReference>
<dbReference type="AlphaFoldDB" id="D6ATD0"/>
<evidence type="ECO:0000256" key="2">
    <source>
        <dbReference type="SAM" id="Phobius"/>
    </source>
</evidence>
<keyword evidence="2" id="KW-0472">Membrane</keyword>
<keyword evidence="2" id="KW-0812">Transmembrane</keyword>
<name>D6ATD0_STRFL</name>
<reference evidence="4" key="1">
    <citation type="submission" date="2008-10" db="EMBL/GenBank/DDBJ databases">
        <authorList>
            <person name="Molnar K."/>
        </authorList>
    </citation>
    <scope>NUCLEOTIDE SEQUENCE [LARGE SCALE GENOMIC DNA]</scope>
    <source>
        <strain evidence="4">NRRL 15998</strain>
    </source>
</reference>
<protein>
    <submittedName>
        <fullName evidence="3">Predicted protein</fullName>
    </submittedName>
</protein>
<gene>
    <name evidence="3" type="ORF">SSGG_05574</name>
</gene>
<feature type="region of interest" description="Disordered" evidence="1">
    <location>
        <begin position="89"/>
        <end position="134"/>
    </location>
</feature>
<evidence type="ECO:0000313" key="3">
    <source>
        <dbReference type="EMBL" id="EFE78207.2"/>
    </source>
</evidence>
<reference evidence="4" key="2">
    <citation type="submission" date="2008-12" db="EMBL/GenBank/DDBJ databases">
        <title>Annotation of Streptomyces roseosporus strain NRRL 15998.</title>
        <authorList>
            <consortium name="The Broad Institute Genome Sequencing Platform"/>
            <consortium name="Broad Institute Microbial Sequencing Center"/>
            <person name="Fischbach M."/>
            <person name="Ward D."/>
            <person name="Young S."/>
            <person name="Kodira C.D."/>
            <person name="Zeng Q."/>
            <person name="Koehrsen M."/>
            <person name="Godfrey P."/>
            <person name="Alvarado L."/>
            <person name="Berlin A.M."/>
            <person name="Borenstein D."/>
            <person name="Chen Z."/>
            <person name="Engels R."/>
            <person name="Freedman E."/>
            <person name="Gellesch M."/>
            <person name="Goldberg J."/>
            <person name="Griggs A."/>
            <person name="Gujja S."/>
            <person name="Heiman D.I."/>
            <person name="Hepburn T.A."/>
            <person name="Howarth C."/>
            <person name="Jen D."/>
            <person name="Larson L."/>
            <person name="Lewis B."/>
            <person name="Mehta T."/>
            <person name="Park D."/>
            <person name="Pearson M."/>
            <person name="Roberts A."/>
            <person name="Saif S."/>
            <person name="Shea T.D."/>
            <person name="Shenoy N."/>
            <person name="Sisk P."/>
            <person name="Stolte C."/>
            <person name="Sykes S.N."/>
            <person name="Walk T."/>
            <person name="White J."/>
            <person name="Yandava C."/>
            <person name="Straight P."/>
            <person name="Clardy J."/>
            <person name="Hung D."/>
            <person name="Kolter R."/>
            <person name="Mekalanos J."/>
            <person name="Walker S."/>
            <person name="Walsh C.T."/>
            <person name="Wieland B.L.C."/>
            <person name="Ilzarbe M."/>
            <person name="Galagan J."/>
            <person name="Nusbaum C."/>
            <person name="Birren B."/>
        </authorList>
    </citation>
    <scope>NUCLEOTIDE SEQUENCE [LARGE SCALE GENOMIC DNA]</scope>
    <source>
        <strain evidence="4">NRRL 15998</strain>
    </source>
</reference>
<proteinExistence type="predicted"/>
<evidence type="ECO:0000256" key="1">
    <source>
        <dbReference type="SAM" id="MobiDB-lite"/>
    </source>
</evidence>
<feature type="transmembrane region" description="Helical" evidence="2">
    <location>
        <begin position="20"/>
        <end position="40"/>
    </location>
</feature>
<organism evidence="3 4">
    <name type="scientific">Streptomyces filamentosus NRRL 15998</name>
    <dbReference type="NCBI Taxonomy" id="457431"/>
    <lineage>
        <taxon>Bacteria</taxon>
        <taxon>Bacillati</taxon>
        <taxon>Actinomycetota</taxon>
        <taxon>Actinomycetes</taxon>
        <taxon>Kitasatosporales</taxon>
        <taxon>Streptomycetaceae</taxon>
        <taxon>Streptomyces</taxon>
    </lineage>
</organism>
<keyword evidence="2" id="KW-1133">Transmembrane helix</keyword>
<sequence>MAGKHALSTWPRNLLRSEENASAFFNAILAPVLSVLLFLYRKRPGPLRSGRGCGHADEGLTSPALKLVLGPHRGCVPRCLPSKPREKCEQRVFAGQPDDQDGGVGAQCTSSSWAAGASVPLSHRPWNSRGTPSR</sequence>
<accession>D6ATD0</accession>
<evidence type="ECO:0000313" key="4">
    <source>
        <dbReference type="Proteomes" id="UP000003986"/>
    </source>
</evidence>
<dbReference type="EMBL" id="DS999644">
    <property type="protein sequence ID" value="EFE78207.2"/>
    <property type="molecule type" value="Genomic_DNA"/>
</dbReference>